<evidence type="ECO:0000256" key="8">
    <source>
        <dbReference type="SAM" id="Coils"/>
    </source>
</evidence>
<evidence type="ECO:0000256" key="7">
    <source>
        <dbReference type="ARBA" id="ARBA00023242"/>
    </source>
</evidence>
<dbReference type="FunCoup" id="I3EDZ5">
    <property type="interactions" value="223"/>
</dbReference>
<sequence>MAKVGPARKKKVGKDRLDKYYFLAKEHGYRARSAFKLIQLNQSFNLLSNIHSAVDLCAAPGGWLQVLSKTVLPPSKIVGVDLDPIKPIHGVHTIVGDITDKICKAEILAAVGETEVDLVLHDGAPNVGASWERDSYVQNELVCHAAKLACKILKKNGTFVTKVFRSKDFNSLVWMCNQLFTECLTTKPRSSRDESAEAFLVCRGYKKPDTLDEKFFDPLFIFAEKDEEEAKENTLSNILRERIDLSKCTKVKIDCMKDMIDEETAILLSDLLVVDEADKRRLVRTLKKVQRAYIGYQGKNTPEEIVDTRTPIERQQDELNEIQRAMERREKIQQRKILAKRTKSLGLTENDVEEIEKIHGDFFEDNIFDRDEDESNEQSVEDIESDEEIEDAESEQNDSDADSCSSSLDIEDKVCGYRLKEDEEEFENDGIDRYVYDDDENLPHFFRNDEEKYNRRYVFNEKRDDLEKKVTISKKLEEIKARRMRRVERKLRKIKERLEQGEEAVDLRAIRKGAMKKEVRERPKMVFAGPSRTVAKGIKGKFKMTDRRMKKDKAGLKRAEERKAKGKKKH</sequence>
<dbReference type="Gene3D" id="3.40.50.150">
    <property type="entry name" value="Vaccinia Virus protein VP39"/>
    <property type="match status" value="1"/>
</dbReference>
<feature type="region of interest" description="Disordered" evidence="9">
    <location>
        <begin position="366"/>
        <end position="406"/>
    </location>
</feature>
<dbReference type="Proteomes" id="UP000002872">
    <property type="component" value="Unassembled WGS sequence"/>
</dbReference>
<evidence type="ECO:0000256" key="3">
    <source>
        <dbReference type="ARBA" id="ARBA00022552"/>
    </source>
</evidence>
<dbReference type="GO" id="GO:0000463">
    <property type="term" value="P:maturation of LSU-rRNA from tricistronic rRNA transcript (SSU-rRNA, 5.8S rRNA, LSU-rRNA)"/>
    <property type="evidence" value="ECO:0007669"/>
    <property type="project" value="TreeGrafter"/>
</dbReference>
<evidence type="ECO:0000256" key="4">
    <source>
        <dbReference type="ARBA" id="ARBA00022603"/>
    </source>
</evidence>
<proteinExistence type="inferred from homology"/>
<dbReference type="AlphaFoldDB" id="I3EDZ5"/>
<dbReference type="HOGENOM" id="CLU_009422_8_2_1"/>
<dbReference type="FunFam" id="3.40.50.150:FF:000004">
    <property type="entry name" value="AdoMet-dependent rRNA methyltransferase SPB1"/>
    <property type="match status" value="1"/>
</dbReference>
<dbReference type="OrthoDB" id="1287559at2759"/>
<evidence type="ECO:0000256" key="9">
    <source>
        <dbReference type="SAM" id="MobiDB-lite"/>
    </source>
</evidence>
<dbReference type="GO" id="GO:0000466">
    <property type="term" value="P:maturation of 5.8S rRNA from tricistronic rRNA transcript (SSU-rRNA, 5.8S rRNA, LSU-rRNA)"/>
    <property type="evidence" value="ECO:0007669"/>
    <property type="project" value="TreeGrafter"/>
</dbReference>
<dbReference type="STRING" id="935791.I3EDZ5"/>
<evidence type="ECO:0000259" key="11">
    <source>
        <dbReference type="Pfam" id="PF07780"/>
    </source>
</evidence>
<reference evidence="12" key="1">
    <citation type="submission" date="2011-01" db="EMBL/GenBank/DDBJ databases">
        <title>The Genome Sequence of Nematocida parisii strain ERTm3.</title>
        <authorList>
            <consortium name="The Broad Institute Genome Sequencing Platform"/>
            <consortium name="The Broad Institute Genome Sequencing Center for Infectious Disease"/>
            <person name="Cuomo C."/>
            <person name="Troemel E."/>
            <person name="Young S.K."/>
            <person name="Zeng Q."/>
            <person name="Gargeya S."/>
            <person name="Fitzgerald M."/>
            <person name="Haas B."/>
            <person name="Abouelleil A."/>
            <person name="Alvarado L."/>
            <person name="Arachchi H.M."/>
            <person name="Berlin A."/>
            <person name="Chapman S.B."/>
            <person name="Gearin G."/>
            <person name="Goldberg J."/>
            <person name="Griggs A."/>
            <person name="Gujja S."/>
            <person name="Hansen M."/>
            <person name="Heiman D."/>
            <person name="Howarth C."/>
            <person name="Larimer J."/>
            <person name="Lui A."/>
            <person name="MacDonald P.J.P."/>
            <person name="McCowen C."/>
            <person name="Montmayeur A."/>
            <person name="Murphy C."/>
            <person name="Neiman D."/>
            <person name="Pearson M."/>
            <person name="Priest M."/>
            <person name="Roberts A."/>
            <person name="Saif S."/>
            <person name="Shea T."/>
            <person name="Sisk P."/>
            <person name="Stolte C."/>
            <person name="Sykes S."/>
            <person name="Wortman J."/>
            <person name="Nusbaum C."/>
            <person name="Birren B."/>
        </authorList>
    </citation>
    <scope>NUCLEOTIDE SEQUENCE</scope>
    <source>
        <strain evidence="12">ERTm3</strain>
    </source>
</reference>
<keyword evidence="8" id="KW-0175">Coiled coil</keyword>
<keyword evidence="6" id="KW-0949">S-adenosyl-L-methionine</keyword>
<evidence type="ECO:0000256" key="5">
    <source>
        <dbReference type="ARBA" id="ARBA00022679"/>
    </source>
</evidence>
<protein>
    <submittedName>
        <fullName evidence="12">FtsJ cell division protein</fullName>
    </submittedName>
</protein>
<dbReference type="InterPro" id="IPR012920">
    <property type="entry name" value="rRNA_MeTfrase_SPB1-like_C"/>
</dbReference>
<dbReference type="InterPro" id="IPR029063">
    <property type="entry name" value="SAM-dependent_MTases_sf"/>
</dbReference>
<dbReference type="GO" id="GO:0005730">
    <property type="term" value="C:nucleolus"/>
    <property type="evidence" value="ECO:0007669"/>
    <property type="project" value="UniProtKB-SubCell"/>
</dbReference>
<dbReference type="Pfam" id="PF01728">
    <property type="entry name" value="FtsJ"/>
    <property type="match status" value="1"/>
</dbReference>
<dbReference type="GO" id="GO:0030687">
    <property type="term" value="C:preribosome, large subunit precursor"/>
    <property type="evidence" value="ECO:0007669"/>
    <property type="project" value="TreeGrafter"/>
</dbReference>
<keyword evidence="12" id="KW-0132">Cell division</keyword>
<keyword evidence="7" id="KW-0539">Nucleus</keyword>
<evidence type="ECO:0000256" key="6">
    <source>
        <dbReference type="ARBA" id="ARBA00022691"/>
    </source>
</evidence>
<evidence type="ECO:0000313" key="12">
    <source>
        <dbReference type="EMBL" id="EIJ87442.1"/>
    </source>
</evidence>
<name>I3EDZ5_NEMP3</name>
<feature type="region of interest" description="Disordered" evidence="9">
    <location>
        <begin position="544"/>
        <end position="570"/>
    </location>
</feature>
<keyword evidence="2" id="KW-0690">Ribosome biogenesis</keyword>
<feature type="compositionally biased region" description="Acidic residues" evidence="9">
    <location>
        <begin position="366"/>
        <end position="401"/>
    </location>
</feature>
<feature type="compositionally biased region" description="Basic and acidic residues" evidence="9">
    <location>
        <begin position="544"/>
        <end position="563"/>
    </location>
</feature>
<feature type="domain" description="Ribosomal RNA methyltransferase FtsJ" evidence="10">
    <location>
        <begin position="29"/>
        <end position="205"/>
    </location>
</feature>
<keyword evidence="12" id="KW-0131">Cell cycle</keyword>
<dbReference type="PANTHER" id="PTHR10920:SF13">
    <property type="entry name" value="PRE-RRNA 2'-O-RIBOSE RNA METHYLTRANSFERASE FTSJ3"/>
    <property type="match status" value="1"/>
</dbReference>
<evidence type="ECO:0000313" key="13">
    <source>
        <dbReference type="Proteomes" id="UP000002872"/>
    </source>
</evidence>
<evidence type="ECO:0000256" key="2">
    <source>
        <dbReference type="ARBA" id="ARBA00022517"/>
    </source>
</evidence>
<dbReference type="GO" id="GO:0051301">
    <property type="term" value="P:cell division"/>
    <property type="evidence" value="ECO:0007669"/>
    <property type="project" value="UniProtKB-KW"/>
</dbReference>
<dbReference type="PANTHER" id="PTHR10920">
    <property type="entry name" value="RIBOSOMAL RNA METHYLTRANSFERASE"/>
    <property type="match status" value="1"/>
</dbReference>
<organism evidence="12 13">
    <name type="scientific">Nematocida parisii (strain ERTm3)</name>
    <name type="common">Nematode killer fungus</name>
    <dbReference type="NCBI Taxonomy" id="935791"/>
    <lineage>
        <taxon>Eukaryota</taxon>
        <taxon>Fungi</taxon>
        <taxon>Fungi incertae sedis</taxon>
        <taxon>Microsporidia</taxon>
        <taxon>Nematocida</taxon>
    </lineage>
</organism>
<dbReference type="HAMAP" id="MF_01547">
    <property type="entry name" value="RNA_methyltr_E"/>
    <property type="match status" value="1"/>
</dbReference>
<feature type="coiled-coil region" evidence="8">
    <location>
        <begin position="477"/>
        <end position="504"/>
    </location>
</feature>
<dbReference type="GO" id="GO:0016435">
    <property type="term" value="F:rRNA (guanine) methyltransferase activity"/>
    <property type="evidence" value="ECO:0007669"/>
    <property type="project" value="TreeGrafter"/>
</dbReference>
<keyword evidence="4" id="KW-0489">Methyltransferase</keyword>
<dbReference type="SUPFAM" id="SSF53335">
    <property type="entry name" value="S-adenosyl-L-methionine-dependent methyltransferases"/>
    <property type="match status" value="1"/>
</dbReference>
<gene>
    <name evidence="12" type="ORF">NEQG_02323</name>
</gene>
<dbReference type="EMBL" id="GL870882">
    <property type="protein sequence ID" value="EIJ87442.1"/>
    <property type="molecule type" value="Genomic_DNA"/>
</dbReference>
<dbReference type="OMA" id="SWERDSY"/>
<evidence type="ECO:0000256" key="1">
    <source>
        <dbReference type="ARBA" id="ARBA00004604"/>
    </source>
</evidence>
<dbReference type="GO" id="GO:0008650">
    <property type="term" value="F:rRNA (uridine-2'-O-)-methyltransferase activity"/>
    <property type="evidence" value="ECO:0007669"/>
    <property type="project" value="TreeGrafter"/>
</dbReference>
<dbReference type="InParanoid" id="I3EDZ5"/>
<dbReference type="Pfam" id="PF07780">
    <property type="entry name" value="Spb1_C"/>
    <property type="match status" value="1"/>
</dbReference>
<keyword evidence="13" id="KW-1185">Reference proteome</keyword>
<comment type="subcellular location">
    <subcellularLocation>
        <location evidence="1">Nucleus</location>
        <location evidence="1">Nucleolus</location>
    </subcellularLocation>
</comment>
<dbReference type="InterPro" id="IPR015507">
    <property type="entry name" value="rRNA-MeTfrase_E"/>
</dbReference>
<evidence type="ECO:0000259" key="10">
    <source>
        <dbReference type="Pfam" id="PF01728"/>
    </source>
</evidence>
<dbReference type="InterPro" id="IPR050082">
    <property type="entry name" value="RNA_methyltr_RlmE"/>
</dbReference>
<keyword evidence="5" id="KW-0808">Transferase</keyword>
<keyword evidence="3" id="KW-0698">rRNA processing</keyword>
<accession>I3EDZ5</accession>
<dbReference type="InterPro" id="IPR002877">
    <property type="entry name" value="RNA_MeTrfase_FtsJ_dom"/>
</dbReference>
<feature type="coiled-coil region" evidence="8">
    <location>
        <begin position="312"/>
        <end position="342"/>
    </location>
</feature>
<feature type="domain" description="Ribosomal RNA methyltransferase SPB1-like C-terminal" evidence="11">
    <location>
        <begin position="374"/>
        <end position="560"/>
    </location>
</feature>
<dbReference type="VEuPathDB" id="MicrosporidiaDB:NEQG_02323"/>